<dbReference type="AlphaFoldDB" id="A0A327Z857"/>
<gene>
    <name evidence="10" type="ORF">B0I29_11421</name>
</gene>
<accession>A0A327Z857</accession>
<feature type="domain" description="Histidine kinase" evidence="9">
    <location>
        <begin position="233"/>
        <end position="449"/>
    </location>
</feature>
<dbReference type="PROSITE" id="PS50109">
    <property type="entry name" value="HIS_KIN"/>
    <property type="match status" value="1"/>
</dbReference>
<dbReference type="SMART" id="SM00387">
    <property type="entry name" value="HATPase_c"/>
    <property type="match status" value="1"/>
</dbReference>
<dbReference type="SUPFAM" id="SSF47384">
    <property type="entry name" value="Homodimeric domain of signal transducing histidine kinase"/>
    <property type="match status" value="1"/>
</dbReference>
<dbReference type="PANTHER" id="PTHR43711:SF31">
    <property type="entry name" value="HISTIDINE KINASE"/>
    <property type="match status" value="1"/>
</dbReference>
<dbReference type="Pfam" id="PF02518">
    <property type="entry name" value="HATPase_c"/>
    <property type="match status" value="1"/>
</dbReference>
<dbReference type="Gene3D" id="1.10.287.130">
    <property type="match status" value="1"/>
</dbReference>
<comment type="caution">
    <text evidence="10">The sequence shown here is derived from an EMBL/GenBank/DDBJ whole genome shotgun (WGS) entry which is preliminary data.</text>
</comment>
<evidence type="ECO:0000256" key="1">
    <source>
        <dbReference type="ARBA" id="ARBA00000085"/>
    </source>
</evidence>
<dbReference type="PANTHER" id="PTHR43711">
    <property type="entry name" value="TWO-COMPONENT HISTIDINE KINASE"/>
    <property type="match status" value="1"/>
</dbReference>
<comment type="catalytic activity">
    <reaction evidence="1">
        <text>ATP + protein L-histidine = ADP + protein N-phospho-L-histidine.</text>
        <dbReference type="EC" id="2.7.13.3"/>
    </reaction>
</comment>
<dbReference type="CDD" id="cd00082">
    <property type="entry name" value="HisKA"/>
    <property type="match status" value="1"/>
</dbReference>
<dbReference type="InterPro" id="IPR003661">
    <property type="entry name" value="HisK_dim/P_dom"/>
</dbReference>
<dbReference type="CDD" id="cd16922">
    <property type="entry name" value="HATPase_EvgS-ArcB-TorS-like"/>
    <property type="match status" value="1"/>
</dbReference>
<dbReference type="EMBL" id="QLMJ01000014">
    <property type="protein sequence ID" value="RAK31773.1"/>
    <property type="molecule type" value="Genomic_DNA"/>
</dbReference>
<sequence length="449" mass="48627">MTGPTGESLMSMRLRIEQDIFAVRQLGREVARAVGLETQDQTRFATAISEVGRVLLAEGPDTEVVFSVRAYGVPTLHVTMAQPVSGEAGQVAGQLHQVGRLVDTMEVDDGDIGTVVRMARRLPAGAPGLTSARMDEIRTRLAQHVPGTPLDELAAQNQQLIAALDEVRAQRDDLARLNAELEETNRGVMALYHQLSEELEETNRGVVALYAELDEKSVQLRAASEAKSRFLANVSHELRAPVTAIIGLGRLLTDSGSDDLTEEQDRQVDLIRTSASDLLTLVNGLLDLAKAEAGRIEPNWSDVDLKAMFGQLRGTLRPLATRPEVDFVVDEPSVPTLRCDEVLLAQVLRNLLTNALKFTESGSVRLSVRRVDSDVEFTVADTGTGIPPELHERIFEEFFQVPGSKPVSGRGTGLGLPYARRLAGVLGGGLWVDSVLGTGSTFTLRLPAS</sequence>
<dbReference type="GO" id="GO:0005886">
    <property type="term" value="C:plasma membrane"/>
    <property type="evidence" value="ECO:0007669"/>
    <property type="project" value="UniProtKB-SubCell"/>
</dbReference>
<evidence type="ECO:0000256" key="4">
    <source>
        <dbReference type="ARBA" id="ARBA00022553"/>
    </source>
</evidence>
<keyword evidence="5" id="KW-0808">Transferase</keyword>
<dbReference type="InterPro" id="IPR036890">
    <property type="entry name" value="HATPase_C_sf"/>
</dbReference>
<evidence type="ECO:0000256" key="5">
    <source>
        <dbReference type="ARBA" id="ARBA00022679"/>
    </source>
</evidence>
<evidence type="ECO:0000259" key="9">
    <source>
        <dbReference type="PROSITE" id="PS50109"/>
    </source>
</evidence>
<name>A0A327Z857_9ACTN</name>
<dbReference type="InterPro" id="IPR003594">
    <property type="entry name" value="HATPase_dom"/>
</dbReference>
<keyword evidence="11" id="KW-1185">Reference proteome</keyword>
<dbReference type="SUPFAM" id="SSF55874">
    <property type="entry name" value="ATPase domain of HSP90 chaperone/DNA topoisomerase II/histidine kinase"/>
    <property type="match status" value="1"/>
</dbReference>
<keyword evidence="6 10" id="KW-0418">Kinase</keyword>
<keyword evidence="7" id="KW-0902">Two-component regulatory system</keyword>
<proteinExistence type="predicted"/>
<dbReference type="RefSeq" id="WP_111651896.1">
    <property type="nucleotide sequence ID" value="NZ_JACHWI010000004.1"/>
</dbReference>
<dbReference type="SMART" id="SM00388">
    <property type="entry name" value="HisKA"/>
    <property type="match status" value="1"/>
</dbReference>
<protein>
    <recommendedName>
        <fullName evidence="3">histidine kinase</fullName>
        <ecNumber evidence="3">2.7.13.3</ecNumber>
    </recommendedName>
</protein>
<dbReference type="EC" id="2.7.13.3" evidence="3"/>
<evidence type="ECO:0000256" key="3">
    <source>
        <dbReference type="ARBA" id="ARBA00012438"/>
    </source>
</evidence>
<dbReference type="GO" id="GO:0000155">
    <property type="term" value="F:phosphorelay sensor kinase activity"/>
    <property type="evidence" value="ECO:0007669"/>
    <property type="project" value="InterPro"/>
</dbReference>
<keyword evidence="8" id="KW-0175">Coiled coil</keyword>
<keyword evidence="4" id="KW-0597">Phosphoprotein</keyword>
<dbReference type="InterPro" id="IPR004358">
    <property type="entry name" value="Sig_transdc_His_kin-like_C"/>
</dbReference>
<evidence type="ECO:0000256" key="2">
    <source>
        <dbReference type="ARBA" id="ARBA00004236"/>
    </source>
</evidence>
<evidence type="ECO:0000256" key="8">
    <source>
        <dbReference type="SAM" id="Coils"/>
    </source>
</evidence>
<evidence type="ECO:0000256" key="7">
    <source>
        <dbReference type="ARBA" id="ARBA00023012"/>
    </source>
</evidence>
<evidence type="ECO:0000313" key="11">
    <source>
        <dbReference type="Proteomes" id="UP000249341"/>
    </source>
</evidence>
<dbReference type="Pfam" id="PF00512">
    <property type="entry name" value="HisKA"/>
    <property type="match status" value="1"/>
</dbReference>
<feature type="coiled-coil region" evidence="8">
    <location>
        <begin position="150"/>
        <end position="198"/>
    </location>
</feature>
<dbReference type="InterPro" id="IPR005467">
    <property type="entry name" value="His_kinase_dom"/>
</dbReference>
<reference evidence="10 11" key="1">
    <citation type="submission" date="2018-06" db="EMBL/GenBank/DDBJ databases">
        <title>Genomic Encyclopedia of Type Strains, Phase III (KMG-III): the genomes of soil and plant-associated and newly described type strains.</title>
        <authorList>
            <person name="Whitman W."/>
        </authorList>
    </citation>
    <scope>NUCLEOTIDE SEQUENCE [LARGE SCALE GENOMIC DNA]</scope>
    <source>
        <strain evidence="10 11">CGMCC 4.7090</strain>
    </source>
</reference>
<dbReference type="PRINTS" id="PR00344">
    <property type="entry name" value="BCTRLSENSOR"/>
</dbReference>
<evidence type="ECO:0000313" key="10">
    <source>
        <dbReference type="EMBL" id="RAK31773.1"/>
    </source>
</evidence>
<dbReference type="InterPro" id="IPR036097">
    <property type="entry name" value="HisK_dim/P_sf"/>
</dbReference>
<comment type="subcellular location">
    <subcellularLocation>
        <location evidence="2">Cell membrane</location>
    </subcellularLocation>
</comment>
<dbReference type="Gene3D" id="3.30.565.10">
    <property type="entry name" value="Histidine kinase-like ATPase, C-terminal domain"/>
    <property type="match status" value="1"/>
</dbReference>
<dbReference type="OrthoDB" id="340764at2"/>
<organism evidence="10 11">
    <name type="scientific">Actinoplanes lutulentus</name>
    <dbReference type="NCBI Taxonomy" id="1287878"/>
    <lineage>
        <taxon>Bacteria</taxon>
        <taxon>Bacillati</taxon>
        <taxon>Actinomycetota</taxon>
        <taxon>Actinomycetes</taxon>
        <taxon>Micromonosporales</taxon>
        <taxon>Micromonosporaceae</taxon>
        <taxon>Actinoplanes</taxon>
    </lineage>
</organism>
<dbReference type="Proteomes" id="UP000249341">
    <property type="component" value="Unassembled WGS sequence"/>
</dbReference>
<dbReference type="InterPro" id="IPR050736">
    <property type="entry name" value="Sensor_HK_Regulatory"/>
</dbReference>
<evidence type="ECO:0000256" key="6">
    <source>
        <dbReference type="ARBA" id="ARBA00022777"/>
    </source>
</evidence>